<name>A0AAD1M973_9MYCO</name>
<accession>A0AAD1M973</accession>
<gene>
    <name evidence="3" type="ORF">MMOR_50200</name>
</gene>
<keyword evidence="1" id="KW-0812">Transmembrane</keyword>
<reference evidence="3 4" key="1">
    <citation type="journal article" date="2019" name="Emerg. Microbes Infect.">
        <title>Comprehensive subspecies identification of 175 nontuberculous mycobacteria species based on 7547 genomic profiles.</title>
        <authorList>
            <person name="Matsumoto Y."/>
            <person name="Kinjo T."/>
            <person name="Motooka D."/>
            <person name="Nabeya D."/>
            <person name="Jung N."/>
            <person name="Uechi K."/>
            <person name="Horii T."/>
            <person name="Iida T."/>
            <person name="Fujita J."/>
            <person name="Nakamura S."/>
        </authorList>
    </citation>
    <scope>NUCLEOTIDE SEQUENCE [LARGE SCALE GENOMIC DNA]</scope>
    <source>
        <strain evidence="3 4">JCM 6375</strain>
    </source>
</reference>
<evidence type="ECO:0000256" key="1">
    <source>
        <dbReference type="SAM" id="Phobius"/>
    </source>
</evidence>
<dbReference type="EMBL" id="AP022560">
    <property type="protein sequence ID" value="BBX04084.1"/>
    <property type="molecule type" value="Genomic_DNA"/>
</dbReference>
<dbReference type="GO" id="GO:0016747">
    <property type="term" value="F:acyltransferase activity, transferring groups other than amino-acyl groups"/>
    <property type="evidence" value="ECO:0007669"/>
    <property type="project" value="InterPro"/>
</dbReference>
<organism evidence="3 4">
    <name type="scientific">Mycolicibacterium moriokaense</name>
    <dbReference type="NCBI Taxonomy" id="39691"/>
    <lineage>
        <taxon>Bacteria</taxon>
        <taxon>Bacillati</taxon>
        <taxon>Actinomycetota</taxon>
        <taxon>Actinomycetes</taxon>
        <taxon>Mycobacteriales</taxon>
        <taxon>Mycobacteriaceae</taxon>
        <taxon>Mycolicibacterium</taxon>
    </lineage>
</organism>
<keyword evidence="1" id="KW-0472">Membrane</keyword>
<feature type="transmembrane region" description="Helical" evidence="1">
    <location>
        <begin position="51"/>
        <end position="70"/>
    </location>
</feature>
<proteinExistence type="predicted"/>
<dbReference type="Pfam" id="PF01757">
    <property type="entry name" value="Acyl_transf_3"/>
    <property type="match status" value="1"/>
</dbReference>
<dbReference type="KEGG" id="mmor:MMOR_50200"/>
<protein>
    <recommendedName>
        <fullName evidence="2">Acyltransferase 3 domain-containing protein</fullName>
    </recommendedName>
</protein>
<sequence>MQSALGQVFDPRENALNAWRLVLASGVILQHSWPLTGRELATPFTGLLTQVWVDAFFVVSGFLITGSWLNNPRLREYAVARALRIFPGLWVCLLVIAFVLAPIGAALSGGSLRLSSQIAYVLNNAVLNI</sequence>
<keyword evidence="4" id="KW-1185">Reference proteome</keyword>
<dbReference type="AlphaFoldDB" id="A0AAD1M973"/>
<evidence type="ECO:0000259" key="2">
    <source>
        <dbReference type="Pfam" id="PF01757"/>
    </source>
</evidence>
<feature type="domain" description="Acyltransferase 3" evidence="2">
    <location>
        <begin position="14"/>
        <end position="107"/>
    </location>
</feature>
<evidence type="ECO:0000313" key="3">
    <source>
        <dbReference type="EMBL" id="BBX04084.1"/>
    </source>
</evidence>
<feature type="transmembrane region" description="Helical" evidence="1">
    <location>
        <begin position="82"/>
        <end position="107"/>
    </location>
</feature>
<keyword evidence="1" id="KW-1133">Transmembrane helix</keyword>
<evidence type="ECO:0000313" key="4">
    <source>
        <dbReference type="Proteomes" id="UP000466681"/>
    </source>
</evidence>
<dbReference type="Proteomes" id="UP000466681">
    <property type="component" value="Chromosome"/>
</dbReference>
<dbReference type="InterPro" id="IPR002656">
    <property type="entry name" value="Acyl_transf_3_dom"/>
</dbReference>